<dbReference type="Proteomes" id="UP000225320">
    <property type="component" value="Unassembled WGS sequence"/>
</dbReference>
<evidence type="ECO:0000313" key="3">
    <source>
        <dbReference type="EMBL" id="PHE18032.1"/>
    </source>
</evidence>
<organism evidence="2 6">
    <name type="scientific">Bacillus toyonensis</name>
    <dbReference type="NCBI Taxonomy" id="155322"/>
    <lineage>
        <taxon>Bacteria</taxon>
        <taxon>Bacillati</taxon>
        <taxon>Bacillota</taxon>
        <taxon>Bacilli</taxon>
        <taxon>Bacillales</taxon>
        <taxon>Bacillaceae</taxon>
        <taxon>Bacillus</taxon>
        <taxon>Bacillus cereus group</taxon>
    </lineage>
</organism>
<name>A0A1X3MM33_9BACI</name>
<dbReference type="Proteomes" id="UP000224044">
    <property type="component" value="Unassembled WGS sequence"/>
</dbReference>
<gene>
    <name evidence="1" type="ORF">CN596_22980</name>
    <name evidence="3" type="ORF">COF62_00305</name>
    <name evidence="2" type="ORF">CON73_24580</name>
</gene>
<dbReference type="AlphaFoldDB" id="A0A1X3MM33"/>
<reference evidence="1 4" key="1">
    <citation type="submission" date="2017-09" db="EMBL/GenBank/DDBJ databases">
        <title>Large-scale bioinformatics analysis of Bacillus genomes uncovers conserved roles of natural products in bacterial physiology.</title>
        <authorList>
            <consortium name="Agbiome Team Llc"/>
            <person name="Bleich R.M."/>
            <person name="Kirk G.J."/>
            <person name="Santa Maria K.C."/>
            <person name="Allen S.E."/>
            <person name="Farag S."/>
            <person name="Shank E.A."/>
            <person name="Bowers A."/>
        </authorList>
    </citation>
    <scope>NUCLEOTIDE SEQUENCE [LARGE SCALE GENOMIC DNA]</scope>
    <source>
        <strain evidence="1 4">AFS027958</strain>
    </source>
</reference>
<accession>A0A1X3MM33</accession>
<evidence type="ECO:0000313" key="5">
    <source>
        <dbReference type="Proteomes" id="UP000224044"/>
    </source>
</evidence>
<sequence>MMFSNGNNLQCSYTYNGEFKCEAEKVIFVVKVTYRHPNILNTMMMLQNIEQMKVKRNRRFLNY</sequence>
<evidence type="ECO:0000313" key="2">
    <source>
        <dbReference type="EMBL" id="PGG85245.1"/>
    </source>
</evidence>
<dbReference type="EMBL" id="NUAJ01000026">
    <property type="protein sequence ID" value="PEN50220.1"/>
    <property type="molecule type" value="Genomic_DNA"/>
</dbReference>
<proteinExistence type="predicted"/>
<reference evidence="5 6" key="2">
    <citation type="submission" date="2017-09" db="EMBL/GenBank/DDBJ databases">
        <title>Large-scale bioinformatics analysis of Bacillus genomes uncovers conserved roles of natural products in bacterial physiology.</title>
        <authorList>
            <consortium name="Agbiome Team Llc"/>
            <person name="Bleich R.M."/>
            <person name="Grubbs K.J."/>
            <person name="Santa Maria K.C."/>
            <person name="Allen S.E."/>
            <person name="Farag S."/>
            <person name="Shank E.A."/>
            <person name="Bowers A."/>
        </authorList>
    </citation>
    <scope>NUCLEOTIDE SEQUENCE [LARGE SCALE GENOMIC DNA]</scope>
    <source>
        <strain evidence="3 5">AFS042148</strain>
        <strain evidence="2 6">AFS094862</strain>
    </source>
</reference>
<dbReference type="Proteomes" id="UP000220934">
    <property type="component" value="Unassembled WGS sequence"/>
</dbReference>
<comment type="caution">
    <text evidence="2">The sequence shown here is derived from an EMBL/GenBank/DDBJ whole genome shotgun (WGS) entry which is preliminary data.</text>
</comment>
<dbReference type="EMBL" id="NUSY01000001">
    <property type="protein sequence ID" value="PHE18032.1"/>
    <property type="molecule type" value="Genomic_DNA"/>
</dbReference>
<evidence type="ECO:0000313" key="4">
    <source>
        <dbReference type="Proteomes" id="UP000220934"/>
    </source>
</evidence>
<dbReference type="EMBL" id="NVOI01000100">
    <property type="protein sequence ID" value="PGG85245.1"/>
    <property type="molecule type" value="Genomic_DNA"/>
</dbReference>
<evidence type="ECO:0000313" key="1">
    <source>
        <dbReference type="EMBL" id="PEN50220.1"/>
    </source>
</evidence>
<protein>
    <submittedName>
        <fullName evidence="2">Uncharacterized protein</fullName>
    </submittedName>
</protein>
<evidence type="ECO:0000313" key="6">
    <source>
        <dbReference type="Proteomes" id="UP000225320"/>
    </source>
</evidence>